<proteinExistence type="predicted"/>
<keyword evidence="1" id="KW-1133">Transmembrane helix</keyword>
<evidence type="ECO:0000256" key="1">
    <source>
        <dbReference type="SAM" id="Phobius"/>
    </source>
</evidence>
<evidence type="ECO:0000313" key="3">
    <source>
        <dbReference type="Proteomes" id="UP000053989"/>
    </source>
</evidence>
<gene>
    <name evidence="2" type="ORF">SCLCIDRAFT_200865</name>
</gene>
<organism evidence="2 3">
    <name type="scientific">Scleroderma citrinum Foug A</name>
    <dbReference type="NCBI Taxonomy" id="1036808"/>
    <lineage>
        <taxon>Eukaryota</taxon>
        <taxon>Fungi</taxon>
        <taxon>Dikarya</taxon>
        <taxon>Basidiomycota</taxon>
        <taxon>Agaricomycotina</taxon>
        <taxon>Agaricomycetes</taxon>
        <taxon>Agaricomycetidae</taxon>
        <taxon>Boletales</taxon>
        <taxon>Sclerodermatineae</taxon>
        <taxon>Sclerodermataceae</taxon>
        <taxon>Scleroderma</taxon>
    </lineage>
</organism>
<protein>
    <submittedName>
        <fullName evidence="2">Uncharacterized protein</fullName>
    </submittedName>
</protein>
<accession>A0A0C3DLJ0</accession>
<dbReference type="AlphaFoldDB" id="A0A0C3DLJ0"/>
<reference evidence="3" key="2">
    <citation type="submission" date="2015-01" db="EMBL/GenBank/DDBJ databases">
        <title>Evolutionary Origins and Diversification of the Mycorrhizal Mutualists.</title>
        <authorList>
            <consortium name="DOE Joint Genome Institute"/>
            <consortium name="Mycorrhizal Genomics Consortium"/>
            <person name="Kohler A."/>
            <person name="Kuo A."/>
            <person name="Nagy L.G."/>
            <person name="Floudas D."/>
            <person name="Copeland A."/>
            <person name="Barry K.W."/>
            <person name="Cichocki N."/>
            <person name="Veneault-Fourrey C."/>
            <person name="LaButti K."/>
            <person name="Lindquist E.A."/>
            <person name="Lipzen A."/>
            <person name="Lundell T."/>
            <person name="Morin E."/>
            <person name="Murat C."/>
            <person name="Riley R."/>
            <person name="Ohm R."/>
            <person name="Sun H."/>
            <person name="Tunlid A."/>
            <person name="Henrissat B."/>
            <person name="Grigoriev I.V."/>
            <person name="Hibbett D.S."/>
            <person name="Martin F."/>
        </authorList>
    </citation>
    <scope>NUCLEOTIDE SEQUENCE [LARGE SCALE GENOMIC DNA]</scope>
    <source>
        <strain evidence="3">Foug A</strain>
    </source>
</reference>
<name>A0A0C3DLJ0_9AGAM</name>
<keyword evidence="1" id="KW-0812">Transmembrane</keyword>
<evidence type="ECO:0000313" key="2">
    <source>
        <dbReference type="EMBL" id="KIM56931.1"/>
    </source>
</evidence>
<feature type="transmembrane region" description="Helical" evidence="1">
    <location>
        <begin position="20"/>
        <end position="37"/>
    </location>
</feature>
<dbReference type="HOGENOM" id="CLU_2414548_0_0_1"/>
<dbReference type="InParanoid" id="A0A0C3DLJ0"/>
<dbReference type="Proteomes" id="UP000053989">
    <property type="component" value="Unassembled WGS sequence"/>
</dbReference>
<dbReference type="EMBL" id="KN822108">
    <property type="protein sequence ID" value="KIM56931.1"/>
    <property type="molecule type" value="Genomic_DNA"/>
</dbReference>
<sequence>MLPVPFHSVYLARLSADRLVFTNIMLFNLPCLSSFCLKHRTNQTSRTLRLSFVDTDQLTITRGEVPFATLPIFSVTFSPAPLTEIDHKIITR</sequence>
<keyword evidence="1" id="KW-0472">Membrane</keyword>
<keyword evidence="3" id="KW-1185">Reference proteome</keyword>
<reference evidence="2 3" key="1">
    <citation type="submission" date="2014-04" db="EMBL/GenBank/DDBJ databases">
        <authorList>
            <consortium name="DOE Joint Genome Institute"/>
            <person name="Kuo A."/>
            <person name="Kohler A."/>
            <person name="Nagy L.G."/>
            <person name="Floudas D."/>
            <person name="Copeland A."/>
            <person name="Barry K.W."/>
            <person name="Cichocki N."/>
            <person name="Veneault-Fourrey C."/>
            <person name="LaButti K."/>
            <person name="Lindquist E.A."/>
            <person name="Lipzen A."/>
            <person name="Lundell T."/>
            <person name="Morin E."/>
            <person name="Murat C."/>
            <person name="Sun H."/>
            <person name="Tunlid A."/>
            <person name="Henrissat B."/>
            <person name="Grigoriev I.V."/>
            <person name="Hibbett D.S."/>
            <person name="Martin F."/>
            <person name="Nordberg H.P."/>
            <person name="Cantor M.N."/>
            <person name="Hua S.X."/>
        </authorList>
    </citation>
    <scope>NUCLEOTIDE SEQUENCE [LARGE SCALE GENOMIC DNA]</scope>
    <source>
        <strain evidence="2 3">Foug A</strain>
    </source>
</reference>